<dbReference type="Gene3D" id="3.40.470.10">
    <property type="entry name" value="Uracil-DNA glycosylase-like domain"/>
    <property type="match status" value="1"/>
</dbReference>
<dbReference type="GO" id="GO:0033958">
    <property type="term" value="F:DNA-deoxyinosine glycosylase activity"/>
    <property type="evidence" value="ECO:0007669"/>
    <property type="project" value="UniProtKB-EC"/>
</dbReference>
<sequence>MAKKKRSFPPAAKRGARVLILGSLPGEASLAKNEYYAFPRNAFWEIAGTLFGFPPDAPYAARIEALTDAGAALWDVVGAGTRDGSLDSGIRDVEPNDVPALLEEFPGIEKILCNGGAAHRLLKKHFPELFARKNLAVFLLPSTSPAAARLSREEKLARWRAALLA</sequence>
<keyword evidence="2" id="KW-0326">Glycosidase</keyword>
<name>A0A9D1T2I7_9BACT</name>
<accession>A0A9D1T2I7</accession>
<dbReference type="SUPFAM" id="SSF52141">
    <property type="entry name" value="Uracil-DNA glycosylase-like"/>
    <property type="match status" value="1"/>
</dbReference>
<comment type="caution">
    <text evidence="2">The sequence shown here is derived from an EMBL/GenBank/DDBJ whole genome shotgun (WGS) entry which is preliminary data.</text>
</comment>
<evidence type="ECO:0000259" key="1">
    <source>
        <dbReference type="SMART" id="SM00986"/>
    </source>
</evidence>
<dbReference type="InterPro" id="IPR005122">
    <property type="entry name" value="Uracil-DNA_glycosylase-like"/>
</dbReference>
<dbReference type="SMART" id="SM00986">
    <property type="entry name" value="UDG"/>
    <property type="match status" value="1"/>
</dbReference>
<proteinExistence type="predicted"/>
<dbReference type="EC" id="3.2.2.15" evidence="2"/>
<organism evidence="2 3">
    <name type="scientific">Candidatus Spyradosoma merdigallinarum</name>
    <dbReference type="NCBI Taxonomy" id="2840950"/>
    <lineage>
        <taxon>Bacteria</taxon>
        <taxon>Pseudomonadati</taxon>
        <taxon>Verrucomicrobiota</taxon>
        <taxon>Opitutia</taxon>
        <taxon>Opitutia incertae sedis</taxon>
        <taxon>Candidatus Spyradosoma</taxon>
    </lineage>
</organism>
<dbReference type="Pfam" id="PF03167">
    <property type="entry name" value="UDG"/>
    <property type="match status" value="1"/>
</dbReference>
<reference evidence="2" key="2">
    <citation type="journal article" date="2021" name="PeerJ">
        <title>Extensive microbial diversity within the chicken gut microbiome revealed by metagenomics and culture.</title>
        <authorList>
            <person name="Gilroy R."/>
            <person name="Ravi A."/>
            <person name="Getino M."/>
            <person name="Pursley I."/>
            <person name="Horton D.L."/>
            <person name="Alikhan N.F."/>
            <person name="Baker D."/>
            <person name="Gharbi K."/>
            <person name="Hall N."/>
            <person name="Watson M."/>
            <person name="Adriaenssens E.M."/>
            <person name="Foster-Nyarko E."/>
            <person name="Jarju S."/>
            <person name="Secka A."/>
            <person name="Antonio M."/>
            <person name="Oren A."/>
            <person name="Chaudhuri R.R."/>
            <person name="La Ragione R."/>
            <person name="Hildebrand F."/>
            <person name="Pallen M.J."/>
        </authorList>
    </citation>
    <scope>NUCLEOTIDE SEQUENCE</scope>
    <source>
        <strain evidence="2">10669</strain>
    </source>
</reference>
<dbReference type="NCBIfam" id="TIGR04274">
    <property type="entry name" value="hypoxanDNAglyco"/>
    <property type="match status" value="1"/>
</dbReference>
<dbReference type="CDD" id="cd10032">
    <property type="entry name" value="UDG-F6_HDG"/>
    <property type="match status" value="1"/>
</dbReference>
<dbReference type="InterPro" id="IPR026353">
    <property type="entry name" value="Hypoxan-DNA_Glyclase"/>
</dbReference>
<dbReference type="Proteomes" id="UP000886812">
    <property type="component" value="Unassembled WGS sequence"/>
</dbReference>
<feature type="domain" description="Uracil-DNA glycosylase-like" evidence="1">
    <location>
        <begin position="9"/>
        <end position="163"/>
    </location>
</feature>
<protein>
    <submittedName>
        <fullName evidence="2">DNA-deoxyinosine glycosylase</fullName>
        <ecNumber evidence="2">3.2.2.15</ecNumber>
    </submittedName>
</protein>
<evidence type="ECO:0000313" key="3">
    <source>
        <dbReference type="Proteomes" id="UP000886812"/>
    </source>
</evidence>
<reference evidence="2" key="1">
    <citation type="submission" date="2020-10" db="EMBL/GenBank/DDBJ databases">
        <authorList>
            <person name="Gilroy R."/>
        </authorList>
    </citation>
    <scope>NUCLEOTIDE SEQUENCE</scope>
    <source>
        <strain evidence="2">10669</strain>
    </source>
</reference>
<keyword evidence="2" id="KW-0378">Hydrolase</keyword>
<dbReference type="AlphaFoldDB" id="A0A9D1T2I7"/>
<dbReference type="SMART" id="SM00987">
    <property type="entry name" value="UreE_C"/>
    <property type="match status" value="1"/>
</dbReference>
<gene>
    <name evidence="2" type="ORF">IAC75_06605</name>
</gene>
<dbReference type="EMBL" id="DVOG01000176">
    <property type="protein sequence ID" value="HIV04796.1"/>
    <property type="molecule type" value="Genomic_DNA"/>
</dbReference>
<dbReference type="InterPro" id="IPR036895">
    <property type="entry name" value="Uracil-DNA_glycosylase-like_sf"/>
</dbReference>
<evidence type="ECO:0000313" key="2">
    <source>
        <dbReference type="EMBL" id="HIV04796.1"/>
    </source>
</evidence>